<dbReference type="PANTHER" id="PTHR30055">
    <property type="entry name" value="HTH-TYPE TRANSCRIPTIONAL REGULATOR RUTR"/>
    <property type="match status" value="1"/>
</dbReference>
<dbReference type="Proteomes" id="UP001597286">
    <property type="component" value="Unassembled WGS sequence"/>
</dbReference>
<evidence type="ECO:0000256" key="3">
    <source>
        <dbReference type="ARBA" id="ARBA00023163"/>
    </source>
</evidence>
<keyword evidence="1" id="KW-0805">Transcription regulation</keyword>
<evidence type="ECO:0000256" key="2">
    <source>
        <dbReference type="ARBA" id="ARBA00023125"/>
    </source>
</evidence>
<evidence type="ECO:0000313" key="7">
    <source>
        <dbReference type="Proteomes" id="UP001597286"/>
    </source>
</evidence>
<evidence type="ECO:0000259" key="5">
    <source>
        <dbReference type="PROSITE" id="PS50977"/>
    </source>
</evidence>
<dbReference type="Gene3D" id="1.10.357.10">
    <property type="entry name" value="Tetracycline Repressor, domain 2"/>
    <property type="match status" value="1"/>
</dbReference>
<dbReference type="RefSeq" id="WP_378486234.1">
    <property type="nucleotide sequence ID" value="NZ_JBHUFB010000012.1"/>
</dbReference>
<evidence type="ECO:0000256" key="4">
    <source>
        <dbReference type="PROSITE-ProRule" id="PRU00335"/>
    </source>
</evidence>
<evidence type="ECO:0000313" key="6">
    <source>
        <dbReference type="EMBL" id="MFD1813740.1"/>
    </source>
</evidence>
<gene>
    <name evidence="6" type="ORF">ACFSJG_16090</name>
</gene>
<comment type="caution">
    <text evidence="6">The sequence shown here is derived from an EMBL/GenBank/DDBJ whole genome shotgun (WGS) entry which is preliminary data.</text>
</comment>
<dbReference type="InterPro" id="IPR050109">
    <property type="entry name" value="HTH-type_TetR-like_transc_reg"/>
</dbReference>
<dbReference type="InterPro" id="IPR009057">
    <property type="entry name" value="Homeodomain-like_sf"/>
</dbReference>
<dbReference type="SUPFAM" id="SSF48498">
    <property type="entry name" value="Tetracyclin repressor-like, C-terminal domain"/>
    <property type="match status" value="1"/>
</dbReference>
<protein>
    <submittedName>
        <fullName evidence="6">TetR/AcrR family transcriptional regulator</fullName>
    </submittedName>
</protein>
<keyword evidence="2 4" id="KW-0238">DNA-binding</keyword>
<accession>A0ABW4P5N7</accession>
<dbReference type="Pfam" id="PF13305">
    <property type="entry name" value="TetR_C_33"/>
    <property type="match status" value="1"/>
</dbReference>
<dbReference type="InterPro" id="IPR025996">
    <property type="entry name" value="MT1864/Rv1816-like_C"/>
</dbReference>
<evidence type="ECO:0000256" key="1">
    <source>
        <dbReference type="ARBA" id="ARBA00023015"/>
    </source>
</evidence>
<dbReference type="PROSITE" id="PS50977">
    <property type="entry name" value="HTH_TETR_2"/>
    <property type="match status" value="1"/>
</dbReference>
<dbReference type="Pfam" id="PF00440">
    <property type="entry name" value="TetR_N"/>
    <property type="match status" value="1"/>
</dbReference>
<dbReference type="InterPro" id="IPR036271">
    <property type="entry name" value="Tet_transcr_reg_TetR-rel_C_sf"/>
</dbReference>
<proteinExistence type="predicted"/>
<reference evidence="7" key="1">
    <citation type="journal article" date="2019" name="Int. J. Syst. Evol. Microbiol.">
        <title>The Global Catalogue of Microorganisms (GCM) 10K type strain sequencing project: providing services to taxonomists for standard genome sequencing and annotation.</title>
        <authorList>
            <consortium name="The Broad Institute Genomics Platform"/>
            <consortium name="The Broad Institute Genome Sequencing Center for Infectious Disease"/>
            <person name="Wu L."/>
            <person name="Ma J."/>
        </authorList>
    </citation>
    <scope>NUCLEOTIDE SEQUENCE [LARGE SCALE GENOMIC DNA]</scope>
    <source>
        <strain evidence="7">DT72</strain>
    </source>
</reference>
<feature type="domain" description="HTH tetR-type" evidence="5">
    <location>
        <begin position="8"/>
        <end position="68"/>
    </location>
</feature>
<dbReference type="PANTHER" id="PTHR30055:SF220">
    <property type="entry name" value="TETR-FAMILY REGULATORY PROTEIN"/>
    <property type="match status" value="1"/>
</dbReference>
<dbReference type="SUPFAM" id="SSF46689">
    <property type="entry name" value="Homeodomain-like"/>
    <property type="match status" value="1"/>
</dbReference>
<organism evidence="6 7">
    <name type="scientific">Rhodococcus gannanensis</name>
    <dbReference type="NCBI Taxonomy" id="1960308"/>
    <lineage>
        <taxon>Bacteria</taxon>
        <taxon>Bacillati</taxon>
        <taxon>Actinomycetota</taxon>
        <taxon>Actinomycetes</taxon>
        <taxon>Mycobacteriales</taxon>
        <taxon>Nocardiaceae</taxon>
        <taxon>Rhodococcus</taxon>
    </lineage>
</organism>
<feature type="DNA-binding region" description="H-T-H motif" evidence="4">
    <location>
        <begin position="31"/>
        <end position="50"/>
    </location>
</feature>
<sequence length="225" mass="23346">MTTADNATTTRDAVLAAALEIVTAEGPGALTVRRLAIAAETSTMAVYTHFGSIGGVADAVVADGFDRLRRTTAGAPRTGDALSDLFAIALTYLAFACEHPELYSLMFQHSGTRSNRGRRGGITTTPGATSQGGPAAFTTFLTAFTRPDSETVGTTDVHDEQRLGYAAELWSALHGNAMLRIAGHLDPAGDSVAHSLLVTIAVGNGVDRTAADAAVDRARTALSRN</sequence>
<dbReference type="EMBL" id="JBHUFB010000012">
    <property type="protein sequence ID" value="MFD1813740.1"/>
    <property type="molecule type" value="Genomic_DNA"/>
</dbReference>
<name>A0ABW4P5N7_9NOCA</name>
<keyword evidence="3" id="KW-0804">Transcription</keyword>
<dbReference type="InterPro" id="IPR001647">
    <property type="entry name" value="HTH_TetR"/>
</dbReference>
<keyword evidence="7" id="KW-1185">Reference proteome</keyword>